<proteinExistence type="predicted"/>
<evidence type="ECO:0000313" key="3">
    <source>
        <dbReference type="Proteomes" id="UP001181693"/>
    </source>
</evidence>
<dbReference type="AlphaFoldDB" id="A0AAV2ZQ36"/>
<keyword evidence="3" id="KW-1185">Reference proteome</keyword>
<evidence type="ECO:0000256" key="1">
    <source>
        <dbReference type="SAM" id="MobiDB-lite"/>
    </source>
</evidence>
<evidence type="ECO:0000313" key="2">
    <source>
        <dbReference type="EMBL" id="DBA17650.1"/>
    </source>
</evidence>
<organism evidence="2 3">
    <name type="scientific">Pyxicephalus adspersus</name>
    <name type="common">African bullfrog</name>
    <dbReference type="NCBI Taxonomy" id="30357"/>
    <lineage>
        <taxon>Eukaryota</taxon>
        <taxon>Metazoa</taxon>
        <taxon>Chordata</taxon>
        <taxon>Craniata</taxon>
        <taxon>Vertebrata</taxon>
        <taxon>Euteleostomi</taxon>
        <taxon>Amphibia</taxon>
        <taxon>Batrachia</taxon>
        <taxon>Anura</taxon>
        <taxon>Neobatrachia</taxon>
        <taxon>Ranoidea</taxon>
        <taxon>Pyxicephalidae</taxon>
        <taxon>Pyxicephalinae</taxon>
        <taxon>Pyxicephalus</taxon>
    </lineage>
</organism>
<dbReference type="Proteomes" id="UP001181693">
    <property type="component" value="Unassembled WGS sequence"/>
</dbReference>
<name>A0AAV2ZQ36_PYXAD</name>
<accession>A0AAV2ZQ36</accession>
<dbReference type="EMBL" id="DYDO01000010">
    <property type="protein sequence ID" value="DBA17650.1"/>
    <property type="molecule type" value="Genomic_DNA"/>
</dbReference>
<reference evidence="2" key="1">
    <citation type="thesis" date="2020" institute="ProQuest LLC" country="789 East Eisenhower Parkway, Ann Arbor, MI, USA">
        <title>Comparative Genomics and Chromosome Evolution.</title>
        <authorList>
            <person name="Mudd A.B."/>
        </authorList>
    </citation>
    <scope>NUCLEOTIDE SEQUENCE</scope>
    <source>
        <strain evidence="2">1538</strain>
        <tissue evidence="2">Blood</tissue>
    </source>
</reference>
<feature type="region of interest" description="Disordered" evidence="1">
    <location>
        <begin position="26"/>
        <end position="55"/>
    </location>
</feature>
<protein>
    <submittedName>
        <fullName evidence="2">Uncharacterized protein</fullName>
    </submittedName>
</protein>
<sequence length="55" mass="5888">MDPNILIESLRGTMDPALREAAERQLNEGPGDNGIPLLFAAGPTPLPLTDMTRVT</sequence>
<comment type="caution">
    <text evidence="2">The sequence shown here is derived from an EMBL/GenBank/DDBJ whole genome shotgun (WGS) entry which is preliminary data.</text>
</comment>
<gene>
    <name evidence="2" type="ORF">GDO54_003067</name>
</gene>